<name>A0A6M1RRL9_9BACT</name>
<organism evidence="1 2">
    <name type="scientific">Limisphaera ngatamarikiensis</name>
    <dbReference type="NCBI Taxonomy" id="1324935"/>
    <lineage>
        <taxon>Bacteria</taxon>
        <taxon>Pseudomonadati</taxon>
        <taxon>Verrucomicrobiota</taxon>
        <taxon>Verrucomicrobiia</taxon>
        <taxon>Limisphaerales</taxon>
        <taxon>Limisphaeraceae</taxon>
        <taxon>Limisphaera</taxon>
    </lineage>
</organism>
<dbReference type="AlphaFoldDB" id="A0A6M1RRL9"/>
<keyword evidence="2" id="KW-1185">Reference proteome</keyword>
<dbReference type="EMBL" id="JAAKYA010000011">
    <property type="protein sequence ID" value="NGO38124.1"/>
    <property type="molecule type" value="Genomic_DNA"/>
</dbReference>
<proteinExistence type="predicted"/>
<evidence type="ECO:0000313" key="2">
    <source>
        <dbReference type="Proteomes" id="UP000477311"/>
    </source>
</evidence>
<gene>
    <name evidence="1" type="ORF">G4L39_01760</name>
</gene>
<comment type="caution">
    <text evidence="1">The sequence shown here is derived from an EMBL/GenBank/DDBJ whole genome shotgun (WGS) entry which is preliminary data.</text>
</comment>
<sequence>MEISEARDRAVRIRQRIPPGGLFAGESWRISPVPYVLPPELAKELEGLGRVLLQFYRALDLLYRQSVAGKQPAWVAGLLDRGKPADLIAWQRHAGFRHELPRVIRPDVLVTAEGLKITELDSVPGGIGLTAWLQEVYHETDGGTRFRLLGGSTGMRDGFASIFGDAPRVHIVVSEESAMYRPEMEWLAGQLGDRFAVRGVREAQVGPGEAVYRFFELFDLANIPGATEWFDRAARGEIRITPPPKPALEEKLALALLWNRNLQEFWRRELGAAFFDKLRALVPYTWVVDPTPLPPHAAIPELGLTDWRQLKTLSQKGRQLILKISGFSPAAWGARGIYLGSDLSQEAWAEAVERALREFPEHPWILQRYHPPARQPAVWYDFEQDRPIPFEGRVRLCPYYFVTGEREQARAQLGGVLATICPLDKKIIHGMDEAVETVGAMIP</sequence>
<protein>
    <submittedName>
        <fullName evidence="1">Uncharacterized protein</fullName>
    </submittedName>
</protein>
<reference evidence="1 2" key="1">
    <citation type="submission" date="2020-02" db="EMBL/GenBank/DDBJ databases">
        <title>Draft genome sequence of Limisphaera ngatamarikiensis NGM72.4T, a thermophilic Verrucomicrobia grouped in subdivision 3.</title>
        <authorList>
            <person name="Carere C.R."/>
            <person name="Steen J."/>
            <person name="Hugenholtz P."/>
            <person name="Stott M.B."/>
        </authorList>
    </citation>
    <scope>NUCLEOTIDE SEQUENCE [LARGE SCALE GENOMIC DNA]</scope>
    <source>
        <strain evidence="1 2">NGM72.4</strain>
    </source>
</reference>
<evidence type="ECO:0000313" key="1">
    <source>
        <dbReference type="EMBL" id="NGO38124.1"/>
    </source>
</evidence>
<accession>A0A6M1RRL9</accession>
<dbReference type="Proteomes" id="UP000477311">
    <property type="component" value="Unassembled WGS sequence"/>
</dbReference>